<keyword evidence="4 5" id="KW-1015">Disulfide bond</keyword>
<sequence>MTRIAVVCNIKNKYTTLYIPDQRIVKTTPKMKGAFNFAVCILSVCCLFLLNGATARCDEETHCQHELKQYLKNSELGMVGGRKPVCDSEGNYAPKQCSGSQCYCVREDGKQIHGFTVNRWEAEQQTCKCARSQAEYQETGMVGKVFRCTADGSYDDIQCTGSQCYCADEEGQQVGSDSVHIMFLENLNC</sequence>
<dbReference type="CDD" id="cd00191">
    <property type="entry name" value="TY"/>
    <property type="match status" value="1"/>
</dbReference>
<gene>
    <name evidence="8" type="ORF">MCOR_51115</name>
</gene>
<dbReference type="InterPro" id="IPR000716">
    <property type="entry name" value="Thyroglobulin_1"/>
</dbReference>
<evidence type="ECO:0000256" key="4">
    <source>
        <dbReference type="ARBA" id="ARBA00023157"/>
    </source>
</evidence>
<dbReference type="PANTHER" id="PTHR12352">
    <property type="entry name" value="SECRETED MODULAR CALCIUM-BINDING PROTEIN"/>
    <property type="match status" value="1"/>
</dbReference>
<dbReference type="Proteomes" id="UP000507470">
    <property type="component" value="Unassembled WGS sequence"/>
</dbReference>
<reference evidence="8 9" key="1">
    <citation type="submission" date="2020-06" db="EMBL/GenBank/DDBJ databases">
        <authorList>
            <person name="Li R."/>
            <person name="Bekaert M."/>
        </authorList>
    </citation>
    <scope>NUCLEOTIDE SEQUENCE [LARGE SCALE GENOMIC DNA]</scope>
    <source>
        <strain evidence="9">wild</strain>
    </source>
</reference>
<dbReference type="PANTHER" id="PTHR12352:SF3">
    <property type="entry name" value="NIDOGEN-2"/>
    <property type="match status" value="1"/>
</dbReference>
<comment type="caution">
    <text evidence="5">Lacks conserved residue(s) required for the propagation of feature annotation.</text>
</comment>
<name>A0A6J8EDE4_MYTCO</name>
<organism evidence="8 9">
    <name type="scientific">Mytilus coruscus</name>
    <name type="common">Sea mussel</name>
    <dbReference type="NCBI Taxonomy" id="42192"/>
    <lineage>
        <taxon>Eukaryota</taxon>
        <taxon>Metazoa</taxon>
        <taxon>Spiralia</taxon>
        <taxon>Lophotrochozoa</taxon>
        <taxon>Mollusca</taxon>
        <taxon>Bivalvia</taxon>
        <taxon>Autobranchia</taxon>
        <taxon>Pteriomorphia</taxon>
        <taxon>Mytilida</taxon>
        <taxon>Mytiloidea</taxon>
        <taxon>Mytilidae</taxon>
        <taxon>Mytilinae</taxon>
        <taxon>Mytilus</taxon>
    </lineage>
</organism>
<dbReference type="SMART" id="SM00211">
    <property type="entry name" value="TY"/>
    <property type="match status" value="2"/>
</dbReference>
<feature type="transmembrane region" description="Helical" evidence="6">
    <location>
        <begin position="33"/>
        <end position="53"/>
    </location>
</feature>
<dbReference type="GO" id="GO:0005604">
    <property type="term" value="C:basement membrane"/>
    <property type="evidence" value="ECO:0007669"/>
    <property type="project" value="TreeGrafter"/>
</dbReference>
<comment type="subcellular location">
    <subcellularLocation>
        <location evidence="1">Secreted</location>
    </subcellularLocation>
</comment>
<keyword evidence="2" id="KW-0964">Secreted</keyword>
<evidence type="ECO:0000313" key="9">
    <source>
        <dbReference type="Proteomes" id="UP000507470"/>
    </source>
</evidence>
<evidence type="ECO:0000259" key="7">
    <source>
        <dbReference type="PROSITE" id="PS51162"/>
    </source>
</evidence>
<dbReference type="EMBL" id="CACVKT020008939">
    <property type="protein sequence ID" value="CAC5418694.1"/>
    <property type="molecule type" value="Genomic_DNA"/>
</dbReference>
<evidence type="ECO:0000256" key="3">
    <source>
        <dbReference type="ARBA" id="ARBA00022737"/>
    </source>
</evidence>
<feature type="domain" description="Thyroglobulin type-1" evidence="7">
    <location>
        <begin position="128"/>
        <end position="189"/>
    </location>
</feature>
<keyword evidence="6" id="KW-0472">Membrane</keyword>
<evidence type="ECO:0000256" key="6">
    <source>
        <dbReference type="SAM" id="Phobius"/>
    </source>
</evidence>
<keyword evidence="3" id="KW-0677">Repeat</keyword>
<keyword evidence="6" id="KW-1133">Transmembrane helix</keyword>
<keyword evidence="6" id="KW-0812">Transmembrane</keyword>
<feature type="disulfide bond" evidence="5">
    <location>
        <begin position="129"/>
        <end position="148"/>
    </location>
</feature>
<feature type="domain" description="Thyroglobulin type-1" evidence="7">
    <location>
        <begin position="60"/>
        <end position="127"/>
    </location>
</feature>
<dbReference type="SUPFAM" id="SSF57610">
    <property type="entry name" value="Thyroglobulin type-1 domain"/>
    <property type="match status" value="2"/>
</dbReference>
<dbReference type="Pfam" id="PF00086">
    <property type="entry name" value="Thyroglobulin_1"/>
    <property type="match status" value="2"/>
</dbReference>
<evidence type="ECO:0000256" key="5">
    <source>
        <dbReference type="PROSITE-ProRule" id="PRU00500"/>
    </source>
</evidence>
<evidence type="ECO:0000313" key="8">
    <source>
        <dbReference type="EMBL" id="CAC5418694.1"/>
    </source>
</evidence>
<dbReference type="GO" id="GO:0007160">
    <property type="term" value="P:cell-matrix adhesion"/>
    <property type="evidence" value="ECO:0007669"/>
    <property type="project" value="TreeGrafter"/>
</dbReference>
<protein>
    <recommendedName>
        <fullName evidence="7">Thyroglobulin type-1 domain-containing protein</fullName>
    </recommendedName>
</protein>
<dbReference type="OrthoDB" id="6282214at2759"/>
<dbReference type="AlphaFoldDB" id="A0A6J8EDE4"/>
<evidence type="ECO:0000256" key="2">
    <source>
        <dbReference type="ARBA" id="ARBA00022525"/>
    </source>
</evidence>
<proteinExistence type="predicted"/>
<evidence type="ECO:0000256" key="1">
    <source>
        <dbReference type="ARBA" id="ARBA00004613"/>
    </source>
</evidence>
<accession>A0A6J8EDE4</accession>
<keyword evidence="9" id="KW-1185">Reference proteome</keyword>
<dbReference type="InterPro" id="IPR051950">
    <property type="entry name" value="Dev_reg/Prot_inhib"/>
</dbReference>
<dbReference type="PROSITE" id="PS51162">
    <property type="entry name" value="THYROGLOBULIN_1_2"/>
    <property type="match status" value="2"/>
</dbReference>
<dbReference type="GO" id="GO:0005615">
    <property type="term" value="C:extracellular space"/>
    <property type="evidence" value="ECO:0007669"/>
    <property type="project" value="TreeGrafter"/>
</dbReference>
<dbReference type="Gene3D" id="4.10.800.10">
    <property type="entry name" value="Thyroglobulin type-1"/>
    <property type="match status" value="2"/>
</dbReference>
<dbReference type="InterPro" id="IPR036857">
    <property type="entry name" value="Thyroglobulin_1_sf"/>
</dbReference>